<feature type="transmembrane region" description="Helical" evidence="1">
    <location>
        <begin position="20"/>
        <end position="39"/>
    </location>
</feature>
<evidence type="ECO:0000256" key="1">
    <source>
        <dbReference type="SAM" id="Phobius"/>
    </source>
</evidence>
<gene>
    <name evidence="2" type="ORF">GQA70_14945</name>
</gene>
<dbReference type="RefSeq" id="WP_156145590.1">
    <property type="nucleotide sequence ID" value="NZ_CP047166.1"/>
</dbReference>
<organism evidence="2 3">
    <name type="scientific">Ponticoccus alexandrii</name>
    <dbReference type="NCBI Taxonomy" id="1943633"/>
    <lineage>
        <taxon>Bacteria</taxon>
        <taxon>Pseudomonadati</taxon>
        <taxon>Pseudomonadota</taxon>
        <taxon>Alphaproteobacteria</taxon>
        <taxon>Rhodobacterales</taxon>
        <taxon>Roseobacteraceae</taxon>
        <taxon>Ponticoccus</taxon>
    </lineage>
</organism>
<keyword evidence="3" id="KW-1185">Reference proteome</keyword>
<reference evidence="2 3" key="1">
    <citation type="submission" date="2019-12" db="EMBL/GenBank/DDBJ databases">
        <title>Complete Genome Sequence of a Quorum-Sensing Bacterium,Rhodobacteraceae bacterium C31, Isolated from a marine microalgae symbiotic bacteria.</title>
        <authorList>
            <person name="Zhang Y."/>
        </authorList>
    </citation>
    <scope>NUCLEOTIDE SEQUENCE [LARGE SCALE GENOMIC DNA]</scope>
    <source>
        <strain evidence="2 3">C31</strain>
    </source>
</reference>
<keyword evidence="1" id="KW-0472">Membrane</keyword>
<accession>A0ABX7FD37</accession>
<dbReference type="EMBL" id="CP047166">
    <property type="protein sequence ID" value="QRF67494.1"/>
    <property type="molecule type" value="Genomic_DNA"/>
</dbReference>
<keyword evidence="1" id="KW-0812">Transmembrane</keyword>
<evidence type="ECO:0000313" key="3">
    <source>
        <dbReference type="Proteomes" id="UP000596387"/>
    </source>
</evidence>
<proteinExistence type="predicted"/>
<sequence length="219" mass="24150">MTKYRPKSERSDVDWNNLAAIATVFSSIVASAIGLYGVYIGTKALELSDATTRAQSRPNLHLTSEWGPTVSLSIENVGLGPYKITQALIAIPDMEQAERSHKFLIMQQGEGYPSYTEFEKIIGIYGINEEWGGVLTPVLTQVPAAGASYGASESIDLILVEDYLKRDPSWRNMWEESLENAVFNIAICISYESIFGETATLDARNGCALKTTLDEDVRK</sequence>
<evidence type="ECO:0000313" key="2">
    <source>
        <dbReference type="EMBL" id="QRF67494.1"/>
    </source>
</evidence>
<name>A0ABX7FD37_9RHOB</name>
<protein>
    <submittedName>
        <fullName evidence="2">Uncharacterized protein</fullName>
    </submittedName>
</protein>
<dbReference type="Proteomes" id="UP000596387">
    <property type="component" value="Chromosome"/>
</dbReference>
<keyword evidence="1" id="KW-1133">Transmembrane helix</keyword>